<organism evidence="9 10">
    <name type="scientific">Nepenthes gracilis</name>
    <name type="common">Slender pitcher plant</name>
    <dbReference type="NCBI Taxonomy" id="150966"/>
    <lineage>
        <taxon>Eukaryota</taxon>
        <taxon>Viridiplantae</taxon>
        <taxon>Streptophyta</taxon>
        <taxon>Embryophyta</taxon>
        <taxon>Tracheophyta</taxon>
        <taxon>Spermatophyta</taxon>
        <taxon>Magnoliopsida</taxon>
        <taxon>eudicotyledons</taxon>
        <taxon>Gunneridae</taxon>
        <taxon>Pentapetalae</taxon>
        <taxon>Caryophyllales</taxon>
        <taxon>Nepenthaceae</taxon>
        <taxon>Nepenthes</taxon>
    </lineage>
</organism>
<keyword evidence="6" id="KW-0175">Coiled coil</keyword>
<evidence type="ECO:0000256" key="4">
    <source>
        <dbReference type="ARBA" id="ARBA00023163"/>
    </source>
</evidence>
<dbReference type="GO" id="GO:0003700">
    <property type="term" value="F:DNA-binding transcription factor activity"/>
    <property type="evidence" value="ECO:0007669"/>
    <property type="project" value="InterPro"/>
</dbReference>
<keyword evidence="3" id="KW-0238">DNA-binding</keyword>
<dbReference type="GO" id="GO:0046983">
    <property type="term" value="F:protein dimerization activity"/>
    <property type="evidence" value="ECO:0007669"/>
    <property type="project" value="InterPro"/>
</dbReference>
<comment type="subcellular location">
    <subcellularLocation>
        <location evidence="1">Nucleus</location>
    </subcellularLocation>
</comment>
<dbReference type="PANTHER" id="PTHR47001:SF3">
    <property type="entry name" value="TRANSCRIPTION FACTOR BHLH121"/>
    <property type="match status" value="1"/>
</dbReference>
<dbReference type="GO" id="GO:0005634">
    <property type="term" value="C:nucleus"/>
    <property type="evidence" value="ECO:0007669"/>
    <property type="project" value="UniProtKB-SubCell"/>
</dbReference>
<feature type="compositionally biased region" description="Polar residues" evidence="7">
    <location>
        <begin position="224"/>
        <end position="244"/>
    </location>
</feature>
<dbReference type="Pfam" id="PF23177">
    <property type="entry name" value="bHLH_IRO3"/>
    <property type="match status" value="1"/>
</dbReference>
<dbReference type="PROSITE" id="PS50888">
    <property type="entry name" value="BHLH"/>
    <property type="match status" value="1"/>
</dbReference>
<keyword evidence="5" id="KW-0539">Nucleus</keyword>
<dbReference type="CDD" id="cd11446">
    <property type="entry name" value="bHLH_AtILR3_like"/>
    <property type="match status" value="1"/>
</dbReference>
<evidence type="ECO:0000259" key="8">
    <source>
        <dbReference type="PROSITE" id="PS50888"/>
    </source>
</evidence>
<dbReference type="EMBL" id="BSYO01000016">
    <property type="protein sequence ID" value="GMH16378.1"/>
    <property type="molecule type" value="Genomic_DNA"/>
</dbReference>
<keyword evidence="2" id="KW-0805">Transcription regulation</keyword>
<dbReference type="InterPro" id="IPR036638">
    <property type="entry name" value="HLH_DNA-bd_sf"/>
</dbReference>
<dbReference type="GO" id="GO:0006879">
    <property type="term" value="P:intracellular iron ion homeostasis"/>
    <property type="evidence" value="ECO:0007669"/>
    <property type="project" value="InterPro"/>
</dbReference>
<dbReference type="Gene3D" id="4.10.280.10">
    <property type="entry name" value="Helix-loop-helix DNA-binding domain"/>
    <property type="match status" value="1"/>
</dbReference>
<evidence type="ECO:0000256" key="2">
    <source>
        <dbReference type="ARBA" id="ARBA00023015"/>
    </source>
</evidence>
<evidence type="ECO:0000256" key="5">
    <source>
        <dbReference type="ARBA" id="ARBA00023242"/>
    </source>
</evidence>
<comment type="caution">
    <text evidence="9">The sequence shown here is derived from an EMBL/GenBank/DDBJ whole genome shotgun (WGS) entry which is preliminary data.</text>
</comment>
<evidence type="ECO:0000256" key="3">
    <source>
        <dbReference type="ARBA" id="ARBA00023125"/>
    </source>
</evidence>
<protein>
    <recommendedName>
        <fullName evidence="8">BHLH domain-containing protein</fullName>
    </recommendedName>
</protein>
<feature type="compositionally biased region" description="Low complexity" evidence="7">
    <location>
        <begin position="305"/>
        <end position="325"/>
    </location>
</feature>
<reference evidence="9" key="1">
    <citation type="submission" date="2023-05" db="EMBL/GenBank/DDBJ databases">
        <title>Nepenthes gracilis genome sequencing.</title>
        <authorList>
            <person name="Fukushima K."/>
        </authorList>
    </citation>
    <scope>NUCLEOTIDE SEQUENCE</scope>
    <source>
        <strain evidence="9">SING2019-196</strain>
    </source>
</reference>
<dbReference type="PANTHER" id="PTHR47001">
    <property type="entry name" value="TRANSCRIPTION FACTOR BHLH121"/>
    <property type="match status" value="1"/>
</dbReference>
<dbReference type="InterPro" id="IPR044579">
    <property type="entry name" value="bHLH11/121"/>
</dbReference>
<feature type="compositionally biased region" description="Basic and acidic residues" evidence="7">
    <location>
        <begin position="245"/>
        <end position="256"/>
    </location>
</feature>
<dbReference type="SUPFAM" id="SSF47459">
    <property type="entry name" value="HLH, helix-loop-helix DNA-binding domain"/>
    <property type="match status" value="1"/>
</dbReference>
<evidence type="ECO:0000256" key="7">
    <source>
        <dbReference type="SAM" id="MobiDB-lite"/>
    </source>
</evidence>
<keyword evidence="4" id="KW-0804">Transcription</keyword>
<feature type="coiled-coil region" evidence="6">
    <location>
        <begin position="90"/>
        <end position="145"/>
    </location>
</feature>
<keyword evidence="10" id="KW-1185">Reference proteome</keyword>
<evidence type="ECO:0000256" key="1">
    <source>
        <dbReference type="ARBA" id="ARBA00004123"/>
    </source>
</evidence>
<evidence type="ECO:0000313" key="10">
    <source>
        <dbReference type="Proteomes" id="UP001279734"/>
    </source>
</evidence>
<feature type="region of interest" description="Disordered" evidence="7">
    <location>
        <begin position="224"/>
        <end position="332"/>
    </location>
</feature>
<dbReference type="Proteomes" id="UP001279734">
    <property type="component" value="Unassembled WGS sequence"/>
</dbReference>
<name>A0AAD3XT92_NEPGR</name>
<gene>
    <name evidence="9" type="ORF">Nepgr_018219</name>
</gene>
<proteinExistence type="predicted"/>
<evidence type="ECO:0000313" key="9">
    <source>
        <dbReference type="EMBL" id="GMH16378.1"/>
    </source>
</evidence>
<evidence type="ECO:0000256" key="6">
    <source>
        <dbReference type="SAM" id="Coils"/>
    </source>
</evidence>
<dbReference type="GO" id="GO:0003677">
    <property type="term" value="F:DNA binding"/>
    <property type="evidence" value="ECO:0007669"/>
    <property type="project" value="UniProtKB-KW"/>
</dbReference>
<feature type="domain" description="BHLH" evidence="8">
    <location>
        <begin position="50"/>
        <end position="100"/>
    </location>
</feature>
<dbReference type="SMART" id="SM00353">
    <property type="entry name" value="HLH"/>
    <property type="match status" value="1"/>
</dbReference>
<accession>A0AAD3XT92</accession>
<dbReference type="InterPro" id="IPR011598">
    <property type="entry name" value="bHLH_dom"/>
</dbReference>
<dbReference type="AlphaFoldDB" id="A0AAD3XT92"/>
<dbReference type="InterPro" id="IPR057075">
    <property type="entry name" value="bHLH_IRO3"/>
</dbReference>
<sequence>MNALINTSLVAVKGIALEVQAANSCDIGIRHLPSALNSSSNHEFEDPNAARKLQKAVREKVRRDRLNEKFIELGKTLDADRPKYDKAAILTDAIQLLTELTAEVSKLKAEFNALTEECRELNQEKIDLKDERVTLETEMEDLNVQYQHKLKAVFPWFAMDHSVLSHPPLYPFAVPIPVPSAPIPMHPSMQPYPFFGSQNAAVFPNPGSTFAPYVVPNTLVEQQSAQYPSSSMKPGNRSHISCGQDSRKSSDHHRECPNGNTEDSNDVPMDLELKTPGSTSDEDASSRQNRSKKLQRKGSSVKDTSSASRCSSSSSVQASSSNSVVGGYDANG</sequence>